<reference evidence="1 2" key="1">
    <citation type="journal article" date="2019" name="Sci. Rep.">
        <title>Orb-weaving spider Araneus ventricosus genome elucidates the spidroin gene catalogue.</title>
        <authorList>
            <person name="Kono N."/>
            <person name="Nakamura H."/>
            <person name="Ohtoshi R."/>
            <person name="Moran D.A.P."/>
            <person name="Shinohara A."/>
            <person name="Yoshida Y."/>
            <person name="Fujiwara M."/>
            <person name="Mori M."/>
            <person name="Tomita M."/>
            <person name="Arakawa K."/>
        </authorList>
    </citation>
    <scope>NUCLEOTIDE SEQUENCE [LARGE SCALE GENOMIC DNA]</scope>
</reference>
<evidence type="ECO:0000313" key="1">
    <source>
        <dbReference type="EMBL" id="GBN97760.1"/>
    </source>
</evidence>
<evidence type="ECO:0008006" key="3">
    <source>
        <dbReference type="Google" id="ProtNLM"/>
    </source>
</evidence>
<comment type="caution">
    <text evidence="1">The sequence shown here is derived from an EMBL/GenBank/DDBJ whole genome shotgun (WGS) entry which is preliminary data.</text>
</comment>
<gene>
    <name evidence="1" type="ORF">AVEN_225136_1</name>
</gene>
<sequence length="104" mass="11877">MNEVSIPGSEEFEVLSPSCIEIVQCSSVVLQSCSPPCNYFNIPLVLRSLTKRCIRATYLMTHLGSPEVRKFVRVHFVNRGAERARSSFAALWSWSGRRRMQDRV</sequence>
<organism evidence="1 2">
    <name type="scientific">Araneus ventricosus</name>
    <name type="common">Orbweaver spider</name>
    <name type="synonym">Epeira ventricosa</name>
    <dbReference type="NCBI Taxonomy" id="182803"/>
    <lineage>
        <taxon>Eukaryota</taxon>
        <taxon>Metazoa</taxon>
        <taxon>Ecdysozoa</taxon>
        <taxon>Arthropoda</taxon>
        <taxon>Chelicerata</taxon>
        <taxon>Arachnida</taxon>
        <taxon>Araneae</taxon>
        <taxon>Araneomorphae</taxon>
        <taxon>Entelegynae</taxon>
        <taxon>Araneoidea</taxon>
        <taxon>Araneidae</taxon>
        <taxon>Araneus</taxon>
    </lineage>
</organism>
<dbReference type="Proteomes" id="UP000499080">
    <property type="component" value="Unassembled WGS sequence"/>
</dbReference>
<dbReference type="AlphaFoldDB" id="A0A4Y2TCQ9"/>
<evidence type="ECO:0000313" key="2">
    <source>
        <dbReference type="Proteomes" id="UP000499080"/>
    </source>
</evidence>
<name>A0A4Y2TCQ9_ARAVE</name>
<protein>
    <recommendedName>
        <fullName evidence="3">DUF4817 domain-containing protein</fullName>
    </recommendedName>
</protein>
<dbReference type="EMBL" id="BGPR01027346">
    <property type="protein sequence ID" value="GBN97760.1"/>
    <property type="molecule type" value="Genomic_DNA"/>
</dbReference>
<keyword evidence="2" id="KW-1185">Reference proteome</keyword>
<accession>A0A4Y2TCQ9</accession>
<proteinExistence type="predicted"/>